<evidence type="ECO:0000313" key="3">
    <source>
        <dbReference type="Proteomes" id="UP000009183"/>
    </source>
</evidence>
<gene>
    <name evidence="2" type="ordered locus">VIT_02s0012g02080</name>
</gene>
<feature type="compositionally biased region" description="Basic and acidic residues" evidence="1">
    <location>
        <begin position="1"/>
        <end position="18"/>
    </location>
</feature>
<dbReference type="EMBL" id="FN596247">
    <property type="protein sequence ID" value="CCB57860.1"/>
    <property type="molecule type" value="Genomic_DNA"/>
</dbReference>
<proteinExistence type="predicted"/>
<name>F6HT50_VITVI</name>
<keyword evidence="3" id="KW-1185">Reference proteome</keyword>
<dbReference type="PaxDb" id="29760-VIT_02s0012g02080.t01"/>
<organism evidence="2 3">
    <name type="scientific">Vitis vinifera</name>
    <name type="common">Grape</name>
    <dbReference type="NCBI Taxonomy" id="29760"/>
    <lineage>
        <taxon>Eukaryota</taxon>
        <taxon>Viridiplantae</taxon>
        <taxon>Streptophyta</taxon>
        <taxon>Embryophyta</taxon>
        <taxon>Tracheophyta</taxon>
        <taxon>Spermatophyta</taxon>
        <taxon>Magnoliopsida</taxon>
        <taxon>eudicotyledons</taxon>
        <taxon>Gunneridae</taxon>
        <taxon>Pentapetalae</taxon>
        <taxon>rosids</taxon>
        <taxon>Vitales</taxon>
        <taxon>Vitaceae</taxon>
        <taxon>Viteae</taxon>
        <taxon>Vitis</taxon>
    </lineage>
</organism>
<dbReference type="HOGENOM" id="CLU_3091223_0_0_1"/>
<evidence type="ECO:0000313" key="2">
    <source>
        <dbReference type="EMBL" id="CCB57860.1"/>
    </source>
</evidence>
<accession>F6HT50</accession>
<sequence>MKNKDHENEEETRTENTYKHSSPAVMQSYENKSWKPCKTCLKGDLGGPSKTK</sequence>
<protein>
    <submittedName>
        <fullName evidence="2">Uncharacterized protein</fullName>
    </submittedName>
</protein>
<dbReference type="Proteomes" id="UP000009183">
    <property type="component" value="Chromosome 2"/>
</dbReference>
<dbReference type="AlphaFoldDB" id="F6HT50"/>
<feature type="region of interest" description="Disordered" evidence="1">
    <location>
        <begin position="1"/>
        <end position="29"/>
    </location>
</feature>
<reference evidence="3" key="1">
    <citation type="journal article" date="2007" name="Nature">
        <title>The grapevine genome sequence suggests ancestral hexaploidization in major angiosperm phyla.</title>
        <authorList>
            <consortium name="The French-Italian Public Consortium for Grapevine Genome Characterization."/>
            <person name="Jaillon O."/>
            <person name="Aury J.-M."/>
            <person name="Noel B."/>
            <person name="Policriti A."/>
            <person name="Clepet C."/>
            <person name="Casagrande A."/>
            <person name="Choisne N."/>
            <person name="Aubourg S."/>
            <person name="Vitulo N."/>
            <person name="Jubin C."/>
            <person name="Vezzi A."/>
            <person name="Legeai F."/>
            <person name="Hugueney P."/>
            <person name="Dasilva C."/>
            <person name="Horner D."/>
            <person name="Mica E."/>
            <person name="Jublot D."/>
            <person name="Poulain J."/>
            <person name="Bruyere C."/>
            <person name="Billault A."/>
            <person name="Segurens B."/>
            <person name="Gouyvenoux M."/>
            <person name="Ugarte E."/>
            <person name="Cattonaro F."/>
            <person name="Anthouard V."/>
            <person name="Vico V."/>
            <person name="Del Fabbro C."/>
            <person name="Alaux M."/>
            <person name="Di Gaspero G."/>
            <person name="Dumas V."/>
            <person name="Felice N."/>
            <person name="Paillard S."/>
            <person name="Juman I."/>
            <person name="Moroldo M."/>
            <person name="Scalabrin S."/>
            <person name="Canaguier A."/>
            <person name="Le Clainche I."/>
            <person name="Malacrida G."/>
            <person name="Durand E."/>
            <person name="Pesole G."/>
            <person name="Laucou V."/>
            <person name="Chatelet P."/>
            <person name="Merdinoglu D."/>
            <person name="Delledonne M."/>
            <person name="Pezzotti M."/>
            <person name="Lecharny A."/>
            <person name="Scarpelli C."/>
            <person name="Artiguenave F."/>
            <person name="Pe M.E."/>
            <person name="Valle G."/>
            <person name="Morgante M."/>
            <person name="Caboche M."/>
            <person name="Adam-Blondon A.-F."/>
            <person name="Weissenbach J."/>
            <person name="Quetier F."/>
            <person name="Wincker P."/>
        </authorList>
    </citation>
    <scope>NUCLEOTIDE SEQUENCE [LARGE SCALE GENOMIC DNA]</scope>
    <source>
        <strain evidence="3">cv. Pinot noir / PN40024</strain>
    </source>
</reference>
<evidence type="ECO:0000256" key="1">
    <source>
        <dbReference type="SAM" id="MobiDB-lite"/>
    </source>
</evidence>
<dbReference type="InParanoid" id="F6HT50"/>